<proteinExistence type="predicted"/>
<keyword evidence="2" id="KW-1185">Reference proteome</keyword>
<dbReference type="Pfam" id="PF10706">
    <property type="entry name" value="Aminoglyc_resit"/>
    <property type="match status" value="1"/>
</dbReference>
<protein>
    <recommendedName>
        <fullName evidence="3">Aminoglycoside-2''-adenylyltransferase</fullName>
    </recommendedName>
</protein>
<comment type="caution">
    <text evidence="1">The sequence shown here is derived from an EMBL/GenBank/DDBJ whole genome shotgun (WGS) entry which is preliminary data.</text>
</comment>
<evidence type="ECO:0000313" key="2">
    <source>
        <dbReference type="Proteomes" id="UP000623461"/>
    </source>
</evidence>
<organism evidence="1 2">
    <name type="scientific">Terrabacter tumescens</name>
    <dbReference type="NCBI Taxonomy" id="60443"/>
    <lineage>
        <taxon>Bacteria</taxon>
        <taxon>Bacillati</taxon>
        <taxon>Actinomycetota</taxon>
        <taxon>Actinomycetes</taxon>
        <taxon>Micrococcales</taxon>
        <taxon>Intrasporangiaceae</taxon>
        <taxon>Terrabacter</taxon>
    </lineage>
</organism>
<evidence type="ECO:0008006" key="3">
    <source>
        <dbReference type="Google" id="ProtNLM"/>
    </source>
</evidence>
<dbReference type="Gene3D" id="3.30.460.40">
    <property type="match status" value="1"/>
</dbReference>
<reference evidence="2" key="1">
    <citation type="journal article" date="2019" name="Int. J. Syst. Evol. Microbiol.">
        <title>The Global Catalogue of Microorganisms (GCM) 10K type strain sequencing project: providing services to taxonomists for standard genome sequencing and annotation.</title>
        <authorList>
            <consortium name="The Broad Institute Genomics Platform"/>
            <consortium name="The Broad Institute Genome Sequencing Center for Infectious Disease"/>
            <person name="Wu L."/>
            <person name="Ma J."/>
        </authorList>
    </citation>
    <scope>NUCLEOTIDE SEQUENCE [LARGE SCALE GENOMIC DNA]</scope>
    <source>
        <strain evidence="2">JCM 1365</strain>
    </source>
</reference>
<dbReference type="Proteomes" id="UP000623461">
    <property type="component" value="Unassembled WGS sequence"/>
</dbReference>
<gene>
    <name evidence="1" type="ORF">GCM10009721_28820</name>
</gene>
<evidence type="ECO:0000313" key="1">
    <source>
        <dbReference type="EMBL" id="GGM99926.1"/>
    </source>
</evidence>
<dbReference type="InterPro" id="IPR019646">
    <property type="entry name" value="Aminoglyc_AdlTrfase"/>
</dbReference>
<dbReference type="InterPro" id="IPR043519">
    <property type="entry name" value="NT_sf"/>
</dbReference>
<dbReference type="SUPFAM" id="SSF81301">
    <property type="entry name" value="Nucleotidyltransferase"/>
    <property type="match status" value="1"/>
</dbReference>
<sequence>MTQEDFERVYGPLDPLSPSELRVLLDGLDVPWWVVGGWAVEAFTGVRRHHEDIDVAVFRRDLPAVRAHLEPHFHLWAAGDRGLLHLAPGREMPEDAEQVWFREHALAPWRGEVLLNRDVDGRWQFKRDPSLVLDLDDATWQRDGVRYLRPELVLAHKVRSTRAKDHADLEAALPLLDSAQRELLTHVVSQHGADHPWRERLG</sequence>
<accession>A0ABQ2I423</accession>
<name>A0ABQ2I423_9MICO</name>
<dbReference type="EMBL" id="BMNZ01000005">
    <property type="protein sequence ID" value="GGM99926.1"/>
    <property type="molecule type" value="Genomic_DNA"/>
</dbReference>